<evidence type="ECO:0000313" key="3">
    <source>
        <dbReference type="Proteomes" id="UP000199088"/>
    </source>
</evidence>
<dbReference type="RefSeq" id="WP_131801810.1">
    <property type="nucleotide sequence ID" value="NZ_FNIR01000015.1"/>
</dbReference>
<dbReference type="OrthoDB" id="3173471at2"/>
<protein>
    <submittedName>
        <fullName evidence="2">T/G mismatch-specific endonuclease</fullName>
    </submittedName>
</protein>
<dbReference type="Pfam" id="PF04480">
    <property type="entry name" value="DUF559"/>
    <property type="match status" value="1"/>
</dbReference>
<dbReference type="InterPro" id="IPR007569">
    <property type="entry name" value="DUF559"/>
</dbReference>
<organism evidence="2 3">
    <name type="scientific">Klenkia soli</name>
    <dbReference type="NCBI Taxonomy" id="1052260"/>
    <lineage>
        <taxon>Bacteria</taxon>
        <taxon>Bacillati</taxon>
        <taxon>Actinomycetota</taxon>
        <taxon>Actinomycetes</taxon>
        <taxon>Geodermatophilales</taxon>
        <taxon>Geodermatophilaceae</taxon>
        <taxon>Klenkia</taxon>
    </lineage>
</organism>
<dbReference type="Proteomes" id="UP000199088">
    <property type="component" value="Unassembled WGS sequence"/>
</dbReference>
<gene>
    <name evidence="2" type="ORF">SAMN05660199_04180</name>
</gene>
<proteinExistence type="predicted"/>
<dbReference type="Gene3D" id="3.40.960.10">
    <property type="entry name" value="VSR Endonuclease"/>
    <property type="match status" value="1"/>
</dbReference>
<dbReference type="AlphaFoldDB" id="A0A1H0TI21"/>
<keyword evidence="3" id="KW-1185">Reference proteome</keyword>
<evidence type="ECO:0000313" key="2">
    <source>
        <dbReference type="EMBL" id="SDP53687.1"/>
    </source>
</evidence>
<dbReference type="EMBL" id="FNIR01000015">
    <property type="protein sequence ID" value="SDP53687.1"/>
    <property type="molecule type" value="Genomic_DNA"/>
</dbReference>
<keyword evidence="2" id="KW-0540">Nuclease</keyword>
<dbReference type="STRING" id="1052260.SAMN05660199_04180"/>
<accession>A0A1H0TI21</accession>
<dbReference type="InterPro" id="IPR011335">
    <property type="entry name" value="Restrct_endonuc-II-like"/>
</dbReference>
<evidence type="ECO:0000259" key="1">
    <source>
        <dbReference type="Pfam" id="PF04480"/>
    </source>
</evidence>
<sequence>MVAALRPPPLVGQVFLGSEAVARGLLTPRQLRSSAWQRPLRGVYADATLPPGPGLQLRAAAVLMPPHAALTGRSAAWLLGATSALDEGDPVEMAVPSAARWGPVAGLVVRCVALPAADVVTHRGVRCTSPLRTAVDLARSGRAEETVPVLDQLLARTGLLVPDVLAAAVPGSGADALEAICWADARAESPPESLVRVQLRRRGLVPVPQFVVRDARGGFVARVDLAFPDQRVAVEYDGAWHAERGQFAKDRRRLNVLLAAGWRVVHLTAADLHSPDAVAARVRALLAA</sequence>
<reference evidence="3" key="1">
    <citation type="submission" date="2016-10" db="EMBL/GenBank/DDBJ databases">
        <authorList>
            <person name="Varghese N."/>
            <person name="Submissions S."/>
        </authorList>
    </citation>
    <scope>NUCLEOTIDE SEQUENCE [LARGE SCALE GENOMIC DNA]</scope>
    <source>
        <strain evidence="3">DSM 45843</strain>
    </source>
</reference>
<keyword evidence="2" id="KW-0378">Hydrolase</keyword>
<feature type="domain" description="DUF559" evidence="1">
    <location>
        <begin position="223"/>
        <end position="282"/>
    </location>
</feature>
<name>A0A1H0TI21_9ACTN</name>
<dbReference type="GO" id="GO:0004519">
    <property type="term" value="F:endonuclease activity"/>
    <property type="evidence" value="ECO:0007669"/>
    <property type="project" value="UniProtKB-KW"/>
</dbReference>
<dbReference type="SUPFAM" id="SSF52980">
    <property type="entry name" value="Restriction endonuclease-like"/>
    <property type="match status" value="1"/>
</dbReference>
<keyword evidence="2" id="KW-0255">Endonuclease</keyword>